<dbReference type="EMBL" id="AWUE01019566">
    <property type="protein sequence ID" value="OMO72823.1"/>
    <property type="molecule type" value="Genomic_DNA"/>
</dbReference>
<sequence>MPPTEALDSQTFETHYRRPPLPFSLSSSVNRWPKLHLPQIFRFPES</sequence>
<gene>
    <name evidence="1" type="ORF">COLO4_27438</name>
</gene>
<proteinExistence type="predicted"/>
<dbReference type="AlphaFoldDB" id="A0A1R3HR56"/>
<organism evidence="1 2">
    <name type="scientific">Corchorus olitorius</name>
    <dbReference type="NCBI Taxonomy" id="93759"/>
    <lineage>
        <taxon>Eukaryota</taxon>
        <taxon>Viridiplantae</taxon>
        <taxon>Streptophyta</taxon>
        <taxon>Embryophyta</taxon>
        <taxon>Tracheophyta</taxon>
        <taxon>Spermatophyta</taxon>
        <taxon>Magnoliopsida</taxon>
        <taxon>eudicotyledons</taxon>
        <taxon>Gunneridae</taxon>
        <taxon>Pentapetalae</taxon>
        <taxon>rosids</taxon>
        <taxon>malvids</taxon>
        <taxon>Malvales</taxon>
        <taxon>Malvaceae</taxon>
        <taxon>Grewioideae</taxon>
        <taxon>Apeibeae</taxon>
        <taxon>Corchorus</taxon>
    </lineage>
</organism>
<reference evidence="2" key="1">
    <citation type="submission" date="2013-09" db="EMBL/GenBank/DDBJ databases">
        <title>Corchorus olitorius genome sequencing.</title>
        <authorList>
            <person name="Alam M."/>
            <person name="Haque M.S."/>
            <person name="Islam M.S."/>
            <person name="Emdad E.M."/>
            <person name="Islam M.M."/>
            <person name="Ahmed B."/>
            <person name="Halim A."/>
            <person name="Hossen Q.M.M."/>
            <person name="Hossain M.Z."/>
            <person name="Ahmed R."/>
            <person name="Khan M.M."/>
            <person name="Islam R."/>
            <person name="Rashid M.M."/>
            <person name="Khan S.A."/>
            <person name="Rahman M.S."/>
            <person name="Alam M."/>
            <person name="Yahiya A.S."/>
            <person name="Khan M.S."/>
            <person name="Azam M.S."/>
            <person name="Haque T."/>
            <person name="Lashkar M.Z.H."/>
            <person name="Akhand A.I."/>
            <person name="Morshed G."/>
            <person name="Roy S."/>
            <person name="Uddin K.S."/>
            <person name="Rabeya T."/>
            <person name="Hossain A.S."/>
            <person name="Chowdhury A."/>
            <person name="Snigdha A.R."/>
            <person name="Mortoza M.S."/>
            <person name="Matin S.A."/>
            <person name="Hoque S.M.E."/>
            <person name="Islam M.K."/>
            <person name="Roy D.K."/>
            <person name="Haider R."/>
            <person name="Moosa M.M."/>
            <person name="Elias S.M."/>
            <person name="Hasan A.M."/>
            <person name="Jahan S."/>
            <person name="Shafiuddin M."/>
            <person name="Mahmood N."/>
            <person name="Shommy N.S."/>
        </authorList>
    </citation>
    <scope>NUCLEOTIDE SEQUENCE [LARGE SCALE GENOMIC DNA]</scope>
    <source>
        <strain evidence="2">cv. O-4</strain>
    </source>
</reference>
<keyword evidence="2" id="KW-1185">Reference proteome</keyword>
<dbReference type="Proteomes" id="UP000187203">
    <property type="component" value="Unassembled WGS sequence"/>
</dbReference>
<evidence type="ECO:0000313" key="1">
    <source>
        <dbReference type="EMBL" id="OMO72823.1"/>
    </source>
</evidence>
<name>A0A1R3HR56_9ROSI</name>
<protein>
    <submittedName>
        <fullName evidence="1">Uncharacterized protein</fullName>
    </submittedName>
</protein>
<accession>A0A1R3HR56</accession>
<evidence type="ECO:0000313" key="2">
    <source>
        <dbReference type="Proteomes" id="UP000187203"/>
    </source>
</evidence>
<comment type="caution">
    <text evidence="1">The sequence shown here is derived from an EMBL/GenBank/DDBJ whole genome shotgun (WGS) entry which is preliminary data.</text>
</comment>